<evidence type="ECO:0000256" key="10">
    <source>
        <dbReference type="ARBA" id="ARBA00023098"/>
    </source>
</evidence>
<evidence type="ECO:0000256" key="23">
    <source>
        <dbReference type="ARBA" id="ARBA00048180"/>
    </source>
</evidence>
<dbReference type="PANTHER" id="PTHR12418:SF19">
    <property type="entry name" value="ACYL-COENZYME A THIOESTERASE THEM4"/>
    <property type="match status" value="1"/>
</dbReference>
<dbReference type="Proteomes" id="UP000001918">
    <property type="component" value="Chromosome"/>
</dbReference>
<keyword evidence="27" id="KW-1185">Reference proteome</keyword>
<evidence type="ECO:0000256" key="11">
    <source>
        <dbReference type="ARBA" id="ARBA00023136"/>
    </source>
</evidence>
<comment type="catalytic activity">
    <reaction evidence="20">
        <text>hexadecanoyl-CoA + H2O = hexadecanoate + CoA + H(+)</text>
        <dbReference type="Rhea" id="RHEA:16645"/>
        <dbReference type="ChEBI" id="CHEBI:7896"/>
        <dbReference type="ChEBI" id="CHEBI:15377"/>
        <dbReference type="ChEBI" id="CHEBI:15378"/>
        <dbReference type="ChEBI" id="CHEBI:57287"/>
        <dbReference type="ChEBI" id="CHEBI:57379"/>
        <dbReference type="EC" id="3.1.2.2"/>
    </reaction>
    <physiologicalReaction direction="left-to-right" evidence="20">
        <dbReference type="Rhea" id="RHEA:16646"/>
    </physiologicalReaction>
</comment>
<feature type="region of interest" description="Disordered" evidence="24">
    <location>
        <begin position="1"/>
        <end position="29"/>
    </location>
</feature>
<comment type="subcellular location">
    <subcellularLocation>
        <location evidence="3">Cell projection</location>
        <location evidence="3">Ruffle membrane</location>
    </subcellularLocation>
    <subcellularLocation>
        <location evidence="2">Cytoplasm</location>
    </subcellularLocation>
    <subcellularLocation>
        <location evidence="1">Membrane</location>
        <topology evidence="1">Peripheral membrane protein</topology>
    </subcellularLocation>
</comment>
<evidence type="ECO:0000256" key="12">
    <source>
        <dbReference type="ARBA" id="ARBA00023273"/>
    </source>
</evidence>
<dbReference type="CDD" id="cd03443">
    <property type="entry name" value="PaaI_thioesterase"/>
    <property type="match status" value="1"/>
</dbReference>
<dbReference type="GO" id="GO:0006631">
    <property type="term" value="P:fatty acid metabolic process"/>
    <property type="evidence" value="ECO:0007669"/>
    <property type="project" value="UniProtKB-KW"/>
</dbReference>
<keyword evidence="11" id="KW-0472">Membrane</keyword>
<dbReference type="STRING" id="471852.Tcur_4684"/>
<comment type="catalytic activity">
    <reaction evidence="14">
        <text>(9Z)-octadecenoyl-CoA + H2O = (9Z)-octadecenoate + CoA + H(+)</text>
        <dbReference type="Rhea" id="RHEA:40139"/>
        <dbReference type="ChEBI" id="CHEBI:15377"/>
        <dbReference type="ChEBI" id="CHEBI:15378"/>
        <dbReference type="ChEBI" id="CHEBI:30823"/>
        <dbReference type="ChEBI" id="CHEBI:57287"/>
        <dbReference type="ChEBI" id="CHEBI:57387"/>
    </reaction>
    <physiologicalReaction direction="left-to-right" evidence="14">
        <dbReference type="Rhea" id="RHEA:40140"/>
    </physiologicalReaction>
</comment>
<evidence type="ECO:0000256" key="6">
    <source>
        <dbReference type="ARBA" id="ARBA00022703"/>
    </source>
</evidence>
<evidence type="ECO:0000256" key="1">
    <source>
        <dbReference type="ARBA" id="ARBA00004170"/>
    </source>
</evidence>
<comment type="catalytic activity">
    <reaction evidence="23">
        <text>tetradecanoyl-CoA + H2O = tetradecanoate + CoA + H(+)</text>
        <dbReference type="Rhea" id="RHEA:40119"/>
        <dbReference type="ChEBI" id="CHEBI:15377"/>
        <dbReference type="ChEBI" id="CHEBI:15378"/>
        <dbReference type="ChEBI" id="CHEBI:30807"/>
        <dbReference type="ChEBI" id="CHEBI:57287"/>
        <dbReference type="ChEBI" id="CHEBI:57385"/>
    </reaction>
    <physiologicalReaction direction="left-to-right" evidence="23">
        <dbReference type="Rhea" id="RHEA:40120"/>
    </physiologicalReaction>
</comment>
<keyword evidence="8" id="KW-0276">Fatty acid metabolism</keyword>
<evidence type="ECO:0000256" key="17">
    <source>
        <dbReference type="ARBA" id="ARBA00040123"/>
    </source>
</evidence>
<dbReference type="InterPro" id="IPR052365">
    <property type="entry name" value="THEM4/THEM5_acyl-CoA_thioest"/>
</dbReference>
<evidence type="ECO:0000256" key="20">
    <source>
        <dbReference type="ARBA" id="ARBA00047734"/>
    </source>
</evidence>
<dbReference type="PANTHER" id="PTHR12418">
    <property type="entry name" value="ACYL-COENZYME A THIOESTERASE THEM4"/>
    <property type="match status" value="1"/>
</dbReference>
<evidence type="ECO:0000256" key="2">
    <source>
        <dbReference type="ARBA" id="ARBA00004496"/>
    </source>
</evidence>
<comment type="catalytic activity">
    <reaction evidence="13">
        <text>(5Z,8Z,11Z,14Z)-eicosatetraenoyl-CoA + H2O = (5Z,8Z,11Z,14Z)-eicosatetraenoate + CoA + H(+)</text>
        <dbReference type="Rhea" id="RHEA:40151"/>
        <dbReference type="ChEBI" id="CHEBI:15377"/>
        <dbReference type="ChEBI" id="CHEBI:15378"/>
        <dbReference type="ChEBI" id="CHEBI:32395"/>
        <dbReference type="ChEBI" id="CHEBI:57287"/>
        <dbReference type="ChEBI" id="CHEBI:57368"/>
    </reaction>
    <physiologicalReaction direction="left-to-right" evidence="13">
        <dbReference type="Rhea" id="RHEA:40152"/>
    </physiologicalReaction>
</comment>
<dbReference type="EC" id="3.1.2.2" evidence="16"/>
<evidence type="ECO:0000256" key="16">
    <source>
        <dbReference type="ARBA" id="ARBA00038848"/>
    </source>
</evidence>
<evidence type="ECO:0000256" key="22">
    <source>
        <dbReference type="ARBA" id="ARBA00048074"/>
    </source>
</evidence>
<dbReference type="OrthoDB" id="5505920at2"/>
<proteinExistence type="inferred from homology"/>
<evidence type="ECO:0000313" key="27">
    <source>
        <dbReference type="Proteomes" id="UP000001918"/>
    </source>
</evidence>
<dbReference type="HOGENOM" id="CLU_089876_6_1_11"/>
<dbReference type="SUPFAM" id="SSF54637">
    <property type="entry name" value="Thioesterase/thiol ester dehydrase-isomerase"/>
    <property type="match status" value="1"/>
</dbReference>
<dbReference type="InterPro" id="IPR029069">
    <property type="entry name" value="HotDog_dom_sf"/>
</dbReference>
<comment type="catalytic activity">
    <reaction evidence="21">
        <text>decanoyl-CoA + H2O = decanoate + CoA + H(+)</text>
        <dbReference type="Rhea" id="RHEA:40059"/>
        <dbReference type="ChEBI" id="CHEBI:15377"/>
        <dbReference type="ChEBI" id="CHEBI:15378"/>
        <dbReference type="ChEBI" id="CHEBI:27689"/>
        <dbReference type="ChEBI" id="CHEBI:57287"/>
        <dbReference type="ChEBI" id="CHEBI:61430"/>
    </reaction>
    <physiologicalReaction direction="left-to-right" evidence="21">
        <dbReference type="Rhea" id="RHEA:40060"/>
    </physiologicalReaction>
</comment>
<organism evidence="26 27">
    <name type="scientific">Thermomonospora curvata (strain ATCC 19995 / DSM 43183 / JCM 3096 / KCTC 9072 / NBRC 15933 / NCIMB 10081 / Henssen B9)</name>
    <dbReference type="NCBI Taxonomy" id="471852"/>
    <lineage>
        <taxon>Bacteria</taxon>
        <taxon>Bacillati</taxon>
        <taxon>Actinomycetota</taxon>
        <taxon>Actinomycetes</taxon>
        <taxon>Streptosporangiales</taxon>
        <taxon>Thermomonosporaceae</taxon>
        <taxon>Thermomonospora</taxon>
    </lineage>
</organism>
<accession>D1A6A7</accession>
<evidence type="ECO:0000256" key="7">
    <source>
        <dbReference type="ARBA" id="ARBA00022801"/>
    </source>
</evidence>
<keyword evidence="10" id="KW-0443">Lipid metabolism</keyword>
<keyword evidence="7" id="KW-0378">Hydrolase</keyword>
<dbReference type="InterPro" id="IPR006683">
    <property type="entry name" value="Thioestr_dom"/>
</dbReference>
<dbReference type="GO" id="GO:0005737">
    <property type="term" value="C:cytoplasm"/>
    <property type="evidence" value="ECO:0007669"/>
    <property type="project" value="UniProtKB-SubCell"/>
</dbReference>
<evidence type="ECO:0000256" key="18">
    <source>
        <dbReference type="ARBA" id="ARBA00043210"/>
    </source>
</evidence>
<name>D1A6A7_THECD</name>
<evidence type="ECO:0000256" key="13">
    <source>
        <dbReference type="ARBA" id="ARBA00035852"/>
    </source>
</evidence>
<keyword evidence="4" id="KW-1003">Cell membrane</keyword>
<evidence type="ECO:0000256" key="15">
    <source>
        <dbReference type="ARBA" id="ARBA00038456"/>
    </source>
</evidence>
<dbReference type="Gene3D" id="3.10.129.10">
    <property type="entry name" value="Hotdog Thioesterase"/>
    <property type="match status" value="1"/>
</dbReference>
<dbReference type="Pfam" id="PF03061">
    <property type="entry name" value="4HBT"/>
    <property type="match status" value="1"/>
</dbReference>
<evidence type="ECO:0000256" key="19">
    <source>
        <dbReference type="ARBA" id="ARBA00047588"/>
    </source>
</evidence>
<evidence type="ECO:0000313" key="26">
    <source>
        <dbReference type="EMBL" id="ACZ00206.1"/>
    </source>
</evidence>
<reference evidence="26 27" key="1">
    <citation type="journal article" date="2011" name="Stand. Genomic Sci.">
        <title>Complete genome sequence of Thermomonospora curvata type strain (B9).</title>
        <authorList>
            <person name="Chertkov O."/>
            <person name="Sikorski J."/>
            <person name="Nolan M."/>
            <person name="Lapidus A."/>
            <person name="Lucas S."/>
            <person name="Del Rio T.G."/>
            <person name="Tice H."/>
            <person name="Cheng J.F."/>
            <person name="Goodwin L."/>
            <person name="Pitluck S."/>
            <person name="Liolios K."/>
            <person name="Ivanova N."/>
            <person name="Mavromatis K."/>
            <person name="Mikhailova N."/>
            <person name="Ovchinnikova G."/>
            <person name="Pati A."/>
            <person name="Chen A."/>
            <person name="Palaniappan K."/>
            <person name="Djao O.D."/>
            <person name="Land M."/>
            <person name="Hauser L."/>
            <person name="Chang Y.J."/>
            <person name="Jeffries C.D."/>
            <person name="Brettin T."/>
            <person name="Han C."/>
            <person name="Detter J.C."/>
            <person name="Rohde M."/>
            <person name="Goker M."/>
            <person name="Woyke T."/>
            <person name="Bristow J."/>
            <person name="Eisen J.A."/>
            <person name="Markowitz V."/>
            <person name="Hugenholtz P."/>
            <person name="Klenk H.P."/>
            <person name="Kyrpides N.C."/>
        </authorList>
    </citation>
    <scope>NUCLEOTIDE SEQUENCE [LARGE SCALE GENOMIC DNA]</scope>
    <source>
        <strain evidence="27">ATCC 19995 / DSM 43183 / JCM 3096 / KCTC 9072 / NBRC 15933 / NCIMB 10081 / Henssen B9</strain>
    </source>
</reference>
<comment type="catalytic activity">
    <reaction evidence="22">
        <text>dodecanoyl-CoA + H2O = dodecanoate + CoA + H(+)</text>
        <dbReference type="Rhea" id="RHEA:30135"/>
        <dbReference type="ChEBI" id="CHEBI:15377"/>
        <dbReference type="ChEBI" id="CHEBI:15378"/>
        <dbReference type="ChEBI" id="CHEBI:18262"/>
        <dbReference type="ChEBI" id="CHEBI:57287"/>
        <dbReference type="ChEBI" id="CHEBI:57375"/>
    </reaction>
    <physiologicalReaction direction="left-to-right" evidence="22">
        <dbReference type="Rhea" id="RHEA:30136"/>
    </physiologicalReaction>
</comment>
<dbReference type="EMBL" id="CP001738">
    <property type="protein sequence ID" value="ACZ00206.1"/>
    <property type="molecule type" value="Genomic_DNA"/>
</dbReference>
<dbReference type="AlphaFoldDB" id="D1A6A7"/>
<gene>
    <name evidence="26" type="ordered locus">Tcur_4684</name>
</gene>
<sequence>MTAPTESRSAKRTSAASEITTPPPGATVPAVDPAAGQEYELSDEVLGNECFGCGPHVEHGLQMKRIGRDGTTAYGEIVVKREHQGAPGLAHGGILATAMDEILGTSAWLTGGRYVTGRLETDYLAPVPVGSTLYLKAWCNGVEGRKAYIEGEGRIGGPDGPVAVRAAAIFVRVPMEHFTKQR</sequence>
<dbReference type="KEGG" id="tcu:Tcur_4684"/>
<protein>
    <recommendedName>
        <fullName evidence="17">Acyl-coenzyme A thioesterase THEM4</fullName>
        <ecNumber evidence="16">3.1.2.2</ecNumber>
    </recommendedName>
    <alternativeName>
        <fullName evidence="18">Thioesterase superfamily member 4</fullName>
    </alternativeName>
</protein>
<keyword evidence="9" id="KW-0809">Transit peptide</keyword>
<keyword evidence="5" id="KW-0963">Cytoplasm</keyword>
<feature type="compositionally biased region" description="Polar residues" evidence="24">
    <location>
        <begin position="1"/>
        <end position="19"/>
    </location>
</feature>
<evidence type="ECO:0000256" key="4">
    <source>
        <dbReference type="ARBA" id="ARBA00022475"/>
    </source>
</evidence>
<feature type="domain" description="Thioesterase" evidence="25">
    <location>
        <begin position="88"/>
        <end position="156"/>
    </location>
</feature>
<evidence type="ECO:0000256" key="9">
    <source>
        <dbReference type="ARBA" id="ARBA00022946"/>
    </source>
</evidence>
<evidence type="ECO:0000256" key="14">
    <source>
        <dbReference type="ARBA" id="ARBA00037002"/>
    </source>
</evidence>
<evidence type="ECO:0000256" key="3">
    <source>
        <dbReference type="ARBA" id="ARBA00004632"/>
    </source>
</evidence>
<evidence type="ECO:0000256" key="21">
    <source>
        <dbReference type="ARBA" id="ARBA00047969"/>
    </source>
</evidence>
<evidence type="ECO:0000259" key="25">
    <source>
        <dbReference type="Pfam" id="PF03061"/>
    </source>
</evidence>
<dbReference type="GO" id="GO:0016787">
    <property type="term" value="F:hydrolase activity"/>
    <property type="evidence" value="ECO:0007669"/>
    <property type="project" value="UniProtKB-KW"/>
</dbReference>
<keyword evidence="6" id="KW-0053">Apoptosis</keyword>
<dbReference type="eggNOG" id="COG2050">
    <property type="taxonomic scope" value="Bacteria"/>
</dbReference>
<comment type="similarity">
    <text evidence="15">Belongs to the THEM4/THEM5 thioesterase family.</text>
</comment>
<evidence type="ECO:0000256" key="8">
    <source>
        <dbReference type="ARBA" id="ARBA00022832"/>
    </source>
</evidence>
<evidence type="ECO:0000256" key="24">
    <source>
        <dbReference type="SAM" id="MobiDB-lite"/>
    </source>
</evidence>
<dbReference type="GO" id="GO:0016020">
    <property type="term" value="C:membrane"/>
    <property type="evidence" value="ECO:0007669"/>
    <property type="project" value="UniProtKB-SubCell"/>
</dbReference>
<keyword evidence="12" id="KW-0966">Cell projection</keyword>
<dbReference type="RefSeq" id="WP_012854987.1">
    <property type="nucleotide sequence ID" value="NC_013510.1"/>
</dbReference>
<comment type="catalytic activity">
    <reaction evidence="19">
        <text>octanoyl-CoA + H2O = octanoate + CoA + H(+)</text>
        <dbReference type="Rhea" id="RHEA:30143"/>
        <dbReference type="ChEBI" id="CHEBI:15377"/>
        <dbReference type="ChEBI" id="CHEBI:15378"/>
        <dbReference type="ChEBI" id="CHEBI:25646"/>
        <dbReference type="ChEBI" id="CHEBI:57287"/>
        <dbReference type="ChEBI" id="CHEBI:57386"/>
    </reaction>
    <physiologicalReaction direction="left-to-right" evidence="19">
        <dbReference type="Rhea" id="RHEA:30144"/>
    </physiologicalReaction>
</comment>
<evidence type="ECO:0000256" key="5">
    <source>
        <dbReference type="ARBA" id="ARBA00022490"/>
    </source>
</evidence>